<dbReference type="RefSeq" id="WP_204661857.1">
    <property type="nucleotide sequence ID" value="NZ_CP056775.1"/>
</dbReference>
<evidence type="ECO:0000313" key="4">
    <source>
        <dbReference type="Proteomes" id="UP000612680"/>
    </source>
</evidence>
<keyword evidence="3" id="KW-0808">Transferase</keyword>
<dbReference type="InterPro" id="IPR050640">
    <property type="entry name" value="Bact_2-comp_sensor_kinase"/>
</dbReference>
<dbReference type="PANTHER" id="PTHR34220:SF7">
    <property type="entry name" value="SENSOR HISTIDINE KINASE YPDA"/>
    <property type="match status" value="1"/>
</dbReference>
<dbReference type="InterPro" id="IPR010559">
    <property type="entry name" value="Sig_transdc_His_kin_internal"/>
</dbReference>
<feature type="transmembrane region" description="Helical" evidence="1">
    <location>
        <begin position="47"/>
        <end position="69"/>
    </location>
</feature>
<dbReference type="EMBL" id="CP056775">
    <property type="protein sequence ID" value="QRR00628.1"/>
    <property type="molecule type" value="Genomic_DNA"/>
</dbReference>
<feature type="domain" description="Signal transduction histidine kinase internal region" evidence="2">
    <location>
        <begin position="196"/>
        <end position="277"/>
    </location>
</feature>
<keyword evidence="3" id="KW-0418">Kinase</keyword>
<keyword evidence="1" id="KW-0812">Transmembrane</keyword>
<dbReference type="Proteomes" id="UP000612680">
    <property type="component" value="Chromosome"/>
</dbReference>
<name>A0ABX7I4J1_9BACT</name>
<evidence type="ECO:0000259" key="2">
    <source>
        <dbReference type="Pfam" id="PF06580"/>
    </source>
</evidence>
<keyword evidence="1" id="KW-1133">Transmembrane helix</keyword>
<reference evidence="3 4" key="1">
    <citation type="submission" date="2020-06" db="EMBL/GenBank/DDBJ databases">
        <title>Dyadobacter sandarakinus sp. nov., isolated from the soil of the Arctic Yellow River Station.</title>
        <authorList>
            <person name="Zhang Y."/>
            <person name="Peng F."/>
        </authorList>
    </citation>
    <scope>NUCLEOTIDE SEQUENCE [LARGE SCALE GENOMIC DNA]</scope>
    <source>
        <strain evidence="3 4">Q3-56</strain>
    </source>
</reference>
<keyword evidence="1" id="KW-0472">Membrane</keyword>
<sequence>MRNIFQQPSKISWALVLPFTAGNESGTRMAWGESLVKPGRGDRARMFVILLVLSLMVPLAGFGCWGNYYFTSLPVFATGSMLNAAVVLLALHAGRFSYRYVAGLYNQTNQSVYRVLLLFLLYAGTHLALMYFAFLIYDRFRLFGFQLNTGRALWMTFFVASGSLIAAGLTELVFTFTQWRDNHDELQQLEQRQLQSELEAVKQQVNPHFLFNCLNSLSVLISEAPSTAEKFVDEMSKVYRYQLSVAGPDKENVLVPLDSEIRFIRSYTYLLETRFETGICITLDIADLYLTGQMAPLTLQTLIDNAIRHNVVANDHPLHISIRTTPTGQLEVRNNLQRRSVRAPFNSAGLSVLISRYRFLFKQAGTIQVREDNQCFTVTLPLIFT</sequence>
<keyword evidence="4" id="KW-1185">Reference proteome</keyword>
<protein>
    <submittedName>
        <fullName evidence="3">Histidine kinase</fullName>
    </submittedName>
</protein>
<gene>
    <name evidence="3" type="ORF">HWI92_06750</name>
</gene>
<organism evidence="3 4">
    <name type="scientific">Dyadobacter sandarakinus</name>
    <dbReference type="NCBI Taxonomy" id="2747268"/>
    <lineage>
        <taxon>Bacteria</taxon>
        <taxon>Pseudomonadati</taxon>
        <taxon>Bacteroidota</taxon>
        <taxon>Cytophagia</taxon>
        <taxon>Cytophagales</taxon>
        <taxon>Spirosomataceae</taxon>
        <taxon>Dyadobacter</taxon>
    </lineage>
</organism>
<proteinExistence type="predicted"/>
<evidence type="ECO:0000313" key="3">
    <source>
        <dbReference type="EMBL" id="QRR00628.1"/>
    </source>
</evidence>
<feature type="transmembrane region" description="Helical" evidence="1">
    <location>
        <begin position="75"/>
        <end position="94"/>
    </location>
</feature>
<evidence type="ECO:0000256" key="1">
    <source>
        <dbReference type="SAM" id="Phobius"/>
    </source>
</evidence>
<dbReference type="Pfam" id="PF06580">
    <property type="entry name" value="His_kinase"/>
    <property type="match status" value="1"/>
</dbReference>
<dbReference type="GO" id="GO:0016301">
    <property type="term" value="F:kinase activity"/>
    <property type="evidence" value="ECO:0007669"/>
    <property type="project" value="UniProtKB-KW"/>
</dbReference>
<feature type="transmembrane region" description="Helical" evidence="1">
    <location>
        <begin position="115"/>
        <end position="137"/>
    </location>
</feature>
<accession>A0ABX7I4J1</accession>
<dbReference type="PANTHER" id="PTHR34220">
    <property type="entry name" value="SENSOR HISTIDINE KINASE YPDA"/>
    <property type="match status" value="1"/>
</dbReference>
<feature type="transmembrane region" description="Helical" evidence="1">
    <location>
        <begin position="152"/>
        <end position="174"/>
    </location>
</feature>